<dbReference type="InterPro" id="IPR001005">
    <property type="entry name" value="SANT/Myb"/>
</dbReference>
<dbReference type="GO" id="GO:0005634">
    <property type="term" value="C:nucleus"/>
    <property type="evidence" value="ECO:0007669"/>
    <property type="project" value="UniProtKB-SubCell"/>
</dbReference>
<evidence type="ECO:0000256" key="2">
    <source>
        <dbReference type="ARBA" id="ARBA00022737"/>
    </source>
</evidence>
<proteinExistence type="predicted"/>
<keyword evidence="4" id="KW-0238">DNA-binding</keyword>
<evidence type="ECO:0000313" key="9">
    <source>
        <dbReference type="EMBL" id="CAL0329163.1"/>
    </source>
</evidence>
<dbReference type="EMBL" id="CAXHTB010000021">
    <property type="protein sequence ID" value="CAL0329163.1"/>
    <property type="molecule type" value="Genomic_DNA"/>
</dbReference>
<name>A0AAV1Y634_LUPLU</name>
<dbReference type="InterPro" id="IPR009057">
    <property type="entry name" value="Homeodomain-like_sf"/>
</dbReference>
<organism evidence="9 10">
    <name type="scientific">Lupinus luteus</name>
    <name type="common">European yellow lupine</name>
    <dbReference type="NCBI Taxonomy" id="3873"/>
    <lineage>
        <taxon>Eukaryota</taxon>
        <taxon>Viridiplantae</taxon>
        <taxon>Streptophyta</taxon>
        <taxon>Embryophyta</taxon>
        <taxon>Tracheophyta</taxon>
        <taxon>Spermatophyta</taxon>
        <taxon>Magnoliopsida</taxon>
        <taxon>eudicotyledons</taxon>
        <taxon>Gunneridae</taxon>
        <taxon>Pentapetalae</taxon>
        <taxon>rosids</taxon>
        <taxon>fabids</taxon>
        <taxon>Fabales</taxon>
        <taxon>Fabaceae</taxon>
        <taxon>Papilionoideae</taxon>
        <taxon>50 kb inversion clade</taxon>
        <taxon>genistoids sensu lato</taxon>
        <taxon>core genistoids</taxon>
        <taxon>Genisteae</taxon>
        <taxon>Lupinus</taxon>
    </lineage>
</organism>
<evidence type="ECO:0000259" key="8">
    <source>
        <dbReference type="PROSITE" id="PS51294"/>
    </source>
</evidence>
<evidence type="ECO:0000256" key="6">
    <source>
        <dbReference type="ARBA" id="ARBA00023242"/>
    </source>
</evidence>
<dbReference type="CDD" id="cd00167">
    <property type="entry name" value="SANT"/>
    <property type="match status" value="1"/>
</dbReference>
<evidence type="ECO:0000256" key="5">
    <source>
        <dbReference type="ARBA" id="ARBA00023163"/>
    </source>
</evidence>
<evidence type="ECO:0000259" key="7">
    <source>
        <dbReference type="PROSITE" id="PS50090"/>
    </source>
</evidence>
<keyword evidence="6" id="KW-0539">Nucleus</keyword>
<dbReference type="InterPro" id="IPR017930">
    <property type="entry name" value="Myb_dom"/>
</dbReference>
<comment type="caution">
    <text evidence="9">The sequence shown here is derived from an EMBL/GenBank/DDBJ whole genome shotgun (WGS) entry which is preliminary data.</text>
</comment>
<keyword evidence="10" id="KW-1185">Reference proteome</keyword>
<evidence type="ECO:0000256" key="3">
    <source>
        <dbReference type="ARBA" id="ARBA00023015"/>
    </source>
</evidence>
<dbReference type="Gene3D" id="1.10.10.60">
    <property type="entry name" value="Homeodomain-like"/>
    <property type="match status" value="1"/>
</dbReference>
<dbReference type="PROSITE" id="PS50090">
    <property type="entry name" value="MYB_LIKE"/>
    <property type="match status" value="1"/>
</dbReference>
<dbReference type="SUPFAM" id="SSF46689">
    <property type="entry name" value="Homeodomain-like"/>
    <property type="match status" value="1"/>
</dbReference>
<dbReference type="GO" id="GO:0003677">
    <property type="term" value="F:DNA binding"/>
    <property type="evidence" value="ECO:0007669"/>
    <property type="project" value="UniProtKB-KW"/>
</dbReference>
<reference evidence="9 10" key="1">
    <citation type="submission" date="2024-03" db="EMBL/GenBank/DDBJ databases">
        <authorList>
            <person name="Martinez-Hernandez J."/>
        </authorList>
    </citation>
    <scope>NUCLEOTIDE SEQUENCE [LARGE SCALE GENOMIC DNA]</scope>
</reference>
<feature type="domain" description="HTH myb-type" evidence="8">
    <location>
        <begin position="1"/>
        <end position="35"/>
    </location>
</feature>
<evidence type="ECO:0000313" key="10">
    <source>
        <dbReference type="Proteomes" id="UP001497480"/>
    </source>
</evidence>
<gene>
    <name evidence="9" type="ORF">LLUT_LOCUS30223</name>
</gene>
<keyword evidence="2" id="KW-0677">Repeat</keyword>
<dbReference type="PANTHER" id="PTHR47997:SF44">
    <property type="entry name" value="TRANSCRIPTION FACTOR MYB46"/>
    <property type="match status" value="1"/>
</dbReference>
<accession>A0AAV1Y634</accession>
<dbReference type="PROSITE" id="PS51294">
    <property type="entry name" value="HTH_MYB"/>
    <property type="match status" value="1"/>
</dbReference>
<protein>
    <submittedName>
        <fullName evidence="9">Uncharacterized protein</fullName>
    </submittedName>
</protein>
<evidence type="ECO:0000256" key="4">
    <source>
        <dbReference type="ARBA" id="ARBA00023125"/>
    </source>
</evidence>
<sequence>MGRCPPRWSQIAACLPGRTDNEIKNFWNSTIKKRLKNLSSTTESSYDPTNKDLNINIVGFTSTTQHYQHSEFMPMLNSSSPSSTQETVLNTIIDRLPMLEHGIMNMPVAGGFFNGAIDNNKDFYLESGVFGSVNFGAEVDMFVPPLECVRTTSEHNIKVENACNNIATNNSYLNICNNKIRGEIRDGVEILFQEELVMGEWDMEELMKDVSSFPFLDFSS</sequence>
<dbReference type="InterPro" id="IPR051953">
    <property type="entry name" value="Plant_SW-associated_TFs"/>
</dbReference>
<keyword evidence="3" id="KW-0805">Transcription regulation</keyword>
<dbReference type="PANTHER" id="PTHR47997">
    <property type="entry name" value="MYB DOMAIN PROTEIN 55"/>
    <property type="match status" value="1"/>
</dbReference>
<feature type="domain" description="Myb-like" evidence="7">
    <location>
        <begin position="1"/>
        <end position="31"/>
    </location>
</feature>
<evidence type="ECO:0000256" key="1">
    <source>
        <dbReference type="ARBA" id="ARBA00004123"/>
    </source>
</evidence>
<comment type="subcellular location">
    <subcellularLocation>
        <location evidence="1">Nucleus</location>
    </subcellularLocation>
</comment>
<keyword evidence="5" id="KW-0804">Transcription</keyword>
<dbReference type="AlphaFoldDB" id="A0AAV1Y634"/>
<dbReference type="Proteomes" id="UP001497480">
    <property type="component" value="Unassembled WGS sequence"/>
</dbReference>
<dbReference type="Pfam" id="PF00249">
    <property type="entry name" value="Myb_DNA-binding"/>
    <property type="match status" value="1"/>
</dbReference>